<dbReference type="EMBL" id="DXBN01000013">
    <property type="protein sequence ID" value="HIZ52408.1"/>
    <property type="molecule type" value="Genomic_DNA"/>
</dbReference>
<sequence>MLDKKKKRIIPLAILILLILSILFFKSVITVNNIYRLPKETIHQMNVPLKVPKNTSLEFYVKDAHFIASTEVSQFAPNFYAQSKDNGLSYTLISVTLSVNNKSDSEQNIEALMMAMLTVNDTYSNGVSLPTMLEVNNGEITQNIAAQQTDEITLYYAINKNSLSKQTYKRLSSQNFYYTYQLSPDVERVQLLFN</sequence>
<evidence type="ECO:0000313" key="1">
    <source>
        <dbReference type="EMBL" id="HIZ52408.1"/>
    </source>
</evidence>
<dbReference type="Proteomes" id="UP000824063">
    <property type="component" value="Unassembled WGS sequence"/>
</dbReference>
<reference evidence="1" key="1">
    <citation type="journal article" date="2021" name="PeerJ">
        <title>Extensive microbial diversity within the chicken gut microbiome revealed by metagenomics and culture.</title>
        <authorList>
            <person name="Gilroy R."/>
            <person name="Ravi A."/>
            <person name="Getino M."/>
            <person name="Pursley I."/>
            <person name="Horton D.L."/>
            <person name="Alikhan N.F."/>
            <person name="Baker D."/>
            <person name="Gharbi K."/>
            <person name="Hall N."/>
            <person name="Watson M."/>
            <person name="Adriaenssens E.M."/>
            <person name="Foster-Nyarko E."/>
            <person name="Jarju S."/>
            <person name="Secka A."/>
            <person name="Antonio M."/>
            <person name="Oren A."/>
            <person name="Chaudhuri R.R."/>
            <person name="La Ragione R."/>
            <person name="Hildebrand F."/>
            <person name="Pallen M.J."/>
        </authorList>
    </citation>
    <scope>NUCLEOTIDE SEQUENCE</scope>
    <source>
        <strain evidence="1">CHK172-16539</strain>
    </source>
</reference>
<evidence type="ECO:0000313" key="2">
    <source>
        <dbReference type="Proteomes" id="UP000824063"/>
    </source>
</evidence>
<protein>
    <submittedName>
        <fullName evidence="1">Uncharacterized protein</fullName>
    </submittedName>
</protein>
<reference evidence="1" key="2">
    <citation type="submission" date="2021-04" db="EMBL/GenBank/DDBJ databases">
        <authorList>
            <person name="Gilroy R."/>
        </authorList>
    </citation>
    <scope>NUCLEOTIDE SEQUENCE</scope>
    <source>
        <strain evidence="1">CHK172-16539</strain>
    </source>
</reference>
<name>A0A9D2JHL6_9ENTE</name>
<gene>
    <name evidence="1" type="ORF">IAA20_00500</name>
</gene>
<dbReference type="AlphaFoldDB" id="A0A9D2JHL6"/>
<accession>A0A9D2JHL6</accession>
<proteinExistence type="predicted"/>
<comment type="caution">
    <text evidence="1">The sequence shown here is derived from an EMBL/GenBank/DDBJ whole genome shotgun (WGS) entry which is preliminary data.</text>
</comment>
<organism evidence="1 2">
    <name type="scientific">Candidatus Enterococcus avicola</name>
    <dbReference type="NCBI Taxonomy" id="2838561"/>
    <lineage>
        <taxon>Bacteria</taxon>
        <taxon>Bacillati</taxon>
        <taxon>Bacillota</taxon>
        <taxon>Bacilli</taxon>
        <taxon>Lactobacillales</taxon>
        <taxon>Enterococcaceae</taxon>
        <taxon>Enterococcus</taxon>
    </lineage>
</organism>